<dbReference type="InterPro" id="IPR040079">
    <property type="entry name" value="Glutathione_S-Trfase"/>
</dbReference>
<dbReference type="Gene3D" id="1.20.1050.10">
    <property type="match status" value="1"/>
</dbReference>
<dbReference type="EMBL" id="FUUY01000011">
    <property type="protein sequence ID" value="SJX23224.1"/>
    <property type="molecule type" value="Genomic_DNA"/>
</dbReference>
<dbReference type="SUPFAM" id="SSF52833">
    <property type="entry name" value="Thioredoxin-like"/>
    <property type="match status" value="1"/>
</dbReference>
<dbReference type="PROSITE" id="PS50404">
    <property type="entry name" value="GST_NTER"/>
    <property type="match status" value="1"/>
</dbReference>
<evidence type="ECO:0000313" key="6">
    <source>
        <dbReference type="EMBL" id="SJX23224.1"/>
    </source>
</evidence>
<evidence type="ECO:0000256" key="3">
    <source>
        <dbReference type="RuleBase" id="RU003494"/>
    </source>
</evidence>
<dbReference type="PANTHER" id="PTHR44051:SF19">
    <property type="entry name" value="DISULFIDE-BOND OXIDOREDUCTASE YFCG"/>
    <property type="match status" value="1"/>
</dbReference>
<dbReference type="InterPro" id="IPR036282">
    <property type="entry name" value="Glutathione-S-Trfase_C_sf"/>
</dbReference>
<comment type="similarity">
    <text evidence="1 3">Belongs to the GST superfamily.</text>
</comment>
<reference evidence="6 7" key="1">
    <citation type="submission" date="2017-02" db="EMBL/GenBank/DDBJ databases">
        <authorList>
            <person name="Peterson S.W."/>
        </authorList>
    </citation>
    <scope>NUCLEOTIDE SEQUENCE [LARGE SCALE GENOMIC DNA]</scope>
    <source>
        <strain evidence="6">C6</strain>
    </source>
</reference>
<evidence type="ECO:0000313" key="7">
    <source>
        <dbReference type="Proteomes" id="UP000196240"/>
    </source>
</evidence>
<dbReference type="PROSITE" id="PS50405">
    <property type="entry name" value="GST_CTER"/>
    <property type="match status" value="1"/>
</dbReference>
<dbReference type="AlphaFoldDB" id="A0A1R7QG19"/>
<evidence type="ECO:0000259" key="4">
    <source>
        <dbReference type="PROSITE" id="PS50404"/>
    </source>
</evidence>
<evidence type="ECO:0000256" key="2">
    <source>
        <dbReference type="ARBA" id="ARBA00022679"/>
    </source>
</evidence>
<dbReference type="CDD" id="cd03047">
    <property type="entry name" value="GST_N_2"/>
    <property type="match status" value="1"/>
</dbReference>
<dbReference type="SFLD" id="SFLDG01150">
    <property type="entry name" value="Main.1:_Beta-like"/>
    <property type="match status" value="1"/>
</dbReference>
<dbReference type="GO" id="GO:0004364">
    <property type="term" value="F:glutathione transferase activity"/>
    <property type="evidence" value="ECO:0007669"/>
    <property type="project" value="UniProtKB-EC"/>
</dbReference>
<evidence type="ECO:0000259" key="5">
    <source>
        <dbReference type="PROSITE" id="PS50405"/>
    </source>
</evidence>
<dbReference type="InterPro" id="IPR004046">
    <property type="entry name" value="GST_C"/>
</dbReference>
<protein>
    <submittedName>
        <fullName evidence="6">Glutathione S-transferase GstB</fullName>
        <ecNumber evidence="6">2.5.1.18</ecNumber>
    </submittedName>
</protein>
<gene>
    <name evidence="6" type="primary">gstB_2</name>
    <name evidence="6" type="ORF">ACNJC6_02880</name>
</gene>
<keyword evidence="2 6" id="KW-0808">Transferase</keyword>
<dbReference type="RefSeq" id="WP_087014230.1">
    <property type="nucleotide sequence ID" value="NZ_FUUY01000011.1"/>
</dbReference>
<feature type="domain" description="GST C-terminal" evidence="5">
    <location>
        <begin position="87"/>
        <end position="206"/>
    </location>
</feature>
<dbReference type="SFLD" id="SFLDG00358">
    <property type="entry name" value="Main_(cytGST)"/>
    <property type="match status" value="1"/>
</dbReference>
<organism evidence="6 7">
    <name type="scientific">Acinetobacter johnsonii</name>
    <dbReference type="NCBI Taxonomy" id="40214"/>
    <lineage>
        <taxon>Bacteria</taxon>
        <taxon>Pseudomonadati</taxon>
        <taxon>Pseudomonadota</taxon>
        <taxon>Gammaproteobacteria</taxon>
        <taxon>Moraxellales</taxon>
        <taxon>Moraxellaceae</taxon>
        <taxon>Acinetobacter</taxon>
    </lineage>
</organism>
<dbReference type="Proteomes" id="UP000196240">
    <property type="component" value="Unassembled WGS sequence"/>
</dbReference>
<dbReference type="InterPro" id="IPR010987">
    <property type="entry name" value="Glutathione-S-Trfase_C-like"/>
</dbReference>
<dbReference type="Pfam" id="PF02798">
    <property type="entry name" value="GST_N"/>
    <property type="match status" value="1"/>
</dbReference>
<dbReference type="InterPro" id="IPR036249">
    <property type="entry name" value="Thioredoxin-like_sf"/>
</dbReference>
<dbReference type="Pfam" id="PF00043">
    <property type="entry name" value="GST_C"/>
    <property type="match status" value="1"/>
</dbReference>
<dbReference type="SFLD" id="SFLDS00019">
    <property type="entry name" value="Glutathione_Transferase_(cytos"/>
    <property type="match status" value="1"/>
</dbReference>
<feature type="domain" description="GST N-terminal" evidence="4">
    <location>
        <begin position="1"/>
        <end position="82"/>
    </location>
</feature>
<dbReference type="InterPro" id="IPR004045">
    <property type="entry name" value="Glutathione_S-Trfase_N"/>
</dbReference>
<evidence type="ECO:0000256" key="1">
    <source>
        <dbReference type="ARBA" id="ARBA00007409"/>
    </source>
</evidence>
<sequence length="206" mass="23624">MSITIWGRPNSLNVHKVLWLAAELGLQFEHIPAGQRYGLTDTAEFLALNPNGLIPVIQDGDTVLWESNTILRYLTEVYGKNTLWIEDPRLRFSAEKWIDWYTTTVLPVFGIVFFNLVRQPEDKRDLAAVKVAAEKLEKILDVANAELAKQPYLSGSHFGVADIPLALALNHWFNLDVEHQHDHTHLKAWIERIRAREHFLKVANIL</sequence>
<dbReference type="EC" id="2.5.1.18" evidence="6"/>
<dbReference type="PANTHER" id="PTHR44051">
    <property type="entry name" value="GLUTATHIONE S-TRANSFERASE-RELATED"/>
    <property type="match status" value="1"/>
</dbReference>
<accession>A0A1R7QG19</accession>
<dbReference type="SUPFAM" id="SSF47616">
    <property type="entry name" value="GST C-terminal domain-like"/>
    <property type="match status" value="1"/>
</dbReference>
<name>A0A1R7QG19_ACIJO</name>
<dbReference type="Gene3D" id="3.40.30.10">
    <property type="entry name" value="Glutaredoxin"/>
    <property type="match status" value="1"/>
</dbReference>
<dbReference type="FunFam" id="3.40.30.10:FF:000039">
    <property type="entry name" value="Glutathione S-transferase domain"/>
    <property type="match status" value="1"/>
</dbReference>
<proteinExistence type="inferred from homology"/>